<feature type="domain" description="Sm" evidence="1">
    <location>
        <begin position="6"/>
        <end position="75"/>
    </location>
</feature>
<evidence type="ECO:0000313" key="3">
    <source>
        <dbReference type="Proteomes" id="UP000219338"/>
    </source>
</evidence>
<reference evidence="3" key="1">
    <citation type="journal article" date="2017" name="Nat. Ecol. Evol.">
        <title>Genome expansion and lineage-specific genetic innovations in the forest pathogenic fungi Armillaria.</title>
        <authorList>
            <person name="Sipos G."/>
            <person name="Prasanna A.N."/>
            <person name="Walter M.C."/>
            <person name="O'Connor E."/>
            <person name="Balint B."/>
            <person name="Krizsan K."/>
            <person name="Kiss B."/>
            <person name="Hess J."/>
            <person name="Varga T."/>
            <person name="Slot J."/>
            <person name="Riley R."/>
            <person name="Boka B."/>
            <person name="Rigling D."/>
            <person name="Barry K."/>
            <person name="Lee J."/>
            <person name="Mihaltcheva S."/>
            <person name="LaButti K."/>
            <person name="Lipzen A."/>
            <person name="Waldron R."/>
            <person name="Moloney N.M."/>
            <person name="Sperisen C."/>
            <person name="Kredics L."/>
            <person name="Vagvoelgyi C."/>
            <person name="Patrignani A."/>
            <person name="Fitzpatrick D."/>
            <person name="Nagy I."/>
            <person name="Doyle S."/>
            <person name="Anderson J.B."/>
            <person name="Grigoriev I.V."/>
            <person name="Gueldener U."/>
            <person name="Muensterkoetter M."/>
            <person name="Nagy L.G."/>
        </authorList>
    </citation>
    <scope>NUCLEOTIDE SEQUENCE [LARGE SCALE GENOMIC DNA]</scope>
    <source>
        <strain evidence="3">C18/9</strain>
    </source>
</reference>
<dbReference type="PANTHER" id="PTHR10701:SF5">
    <property type="entry name" value="N-ALPHA-ACETYLTRANSFERASE 38, NATC AUXILIARY SUBUNIT"/>
    <property type="match status" value="1"/>
</dbReference>
<protein>
    <recommendedName>
        <fullName evidence="1">Sm domain-containing protein</fullName>
    </recommendedName>
</protein>
<dbReference type="STRING" id="47428.A0A284R9P6"/>
<dbReference type="InterPro" id="IPR050914">
    <property type="entry name" value="snRNP_SmB/NAA38-like"/>
</dbReference>
<dbReference type="AlphaFoldDB" id="A0A284R9P6"/>
<proteinExistence type="predicted"/>
<dbReference type="InterPro" id="IPR010920">
    <property type="entry name" value="LSM_dom_sf"/>
</dbReference>
<dbReference type="Pfam" id="PF01423">
    <property type="entry name" value="LSM"/>
    <property type="match status" value="1"/>
</dbReference>
<dbReference type="OMA" id="VMIPWRL"/>
<gene>
    <name evidence="2" type="ORF">ARMOST_08786</name>
</gene>
<name>A0A284R9P6_ARMOS</name>
<organism evidence="2 3">
    <name type="scientific">Armillaria ostoyae</name>
    <name type="common">Armillaria root rot fungus</name>
    <dbReference type="NCBI Taxonomy" id="47428"/>
    <lineage>
        <taxon>Eukaryota</taxon>
        <taxon>Fungi</taxon>
        <taxon>Dikarya</taxon>
        <taxon>Basidiomycota</taxon>
        <taxon>Agaricomycotina</taxon>
        <taxon>Agaricomycetes</taxon>
        <taxon>Agaricomycetidae</taxon>
        <taxon>Agaricales</taxon>
        <taxon>Marasmiineae</taxon>
        <taxon>Physalacriaceae</taxon>
        <taxon>Armillaria</taxon>
    </lineage>
</organism>
<sequence length="109" mass="12403">MSTNITALESFFRRILRVTVTDGRVFIGSFAGTDKPLNILLVNTEEFRIGADENPDGRFVGQIMVPWHLVVKVEVYREDANNLEAIGYDDEDRLSFTMKTGQRPSYSDK</sequence>
<dbReference type="Proteomes" id="UP000219338">
    <property type="component" value="Unassembled WGS sequence"/>
</dbReference>
<dbReference type="PANTHER" id="PTHR10701">
    <property type="entry name" value="SMALL NUCLEAR RIBONUCLEOPROTEIN-ASSOCIATED PROTEIN B AND N"/>
    <property type="match status" value="1"/>
</dbReference>
<keyword evidence="3" id="KW-1185">Reference proteome</keyword>
<evidence type="ECO:0000259" key="1">
    <source>
        <dbReference type="SMART" id="SM00651"/>
    </source>
</evidence>
<dbReference type="SUPFAM" id="SSF50182">
    <property type="entry name" value="Sm-like ribonucleoproteins"/>
    <property type="match status" value="1"/>
</dbReference>
<dbReference type="Gene3D" id="2.30.30.100">
    <property type="match status" value="1"/>
</dbReference>
<dbReference type="SMART" id="SM00651">
    <property type="entry name" value="Sm"/>
    <property type="match status" value="1"/>
</dbReference>
<dbReference type="InterPro" id="IPR001163">
    <property type="entry name" value="Sm_dom_euk/arc"/>
</dbReference>
<dbReference type="InterPro" id="IPR034110">
    <property type="entry name" value="LSMD1_Sm"/>
</dbReference>
<dbReference type="GO" id="GO:0031417">
    <property type="term" value="C:NatC complex"/>
    <property type="evidence" value="ECO:0007669"/>
    <property type="project" value="InterPro"/>
</dbReference>
<accession>A0A284R9P6</accession>
<dbReference type="EMBL" id="FUEG01000006">
    <property type="protein sequence ID" value="SJL05419.1"/>
    <property type="molecule type" value="Genomic_DNA"/>
</dbReference>
<dbReference type="CDD" id="cd06168">
    <property type="entry name" value="LSMD1"/>
    <property type="match status" value="1"/>
</dbReference>
<evidence type="ECO:0000313" key="2">
    <source>
        <dbReference type="EMBL" id="SJL05419.1"/>
    </source>
</evidence>
<dbReference type="OrthoDB" id="368909at2759"/>